<feature type="transmembrane region" description="Helical" evidence="2">
    <location>
        <begin position="271"/>
        <end position="290"/>
    </location>
</feature>
<protein>
    <submittedName>
        <fullName evidence="3">DUF2723 domain-containing protein</fullName>
    </submittedName>
</protein>
<dbReference type="InterPro" id="IPR011990">
    <property type="entry name" value="TPR-like_helical_dom_sf"/>
</dbReference>
<dbReference type="PROSITE" id="PS50005">
    <property type="entry name" value="TPR"/>
    <property type="match status" value="1"/>
</dbReference>
<feature type="transmembrane region" description="Helical" evidence="2">
    <location>
        <begin position="144"/>
        <end position="164"/>
    </location>
</feature>
<feature type="transmembrane region" description="Helical" evidence="2">
    <location>
        <begin position="486"/>
        <end position="505"/>
    </location>
</feature>
<feature type="transmembrane region" description="Helical" evidence="2">
    <location>
        <begin position="119"/>
        <end position="137"/>
    </location>
</feature>
<dbReference type="SUPFAM" id="SSF48452">
    <property type="entry name" value="TPR-like"/>
    <property type="match status" value="1"/>
</dbReference>
<feature type="transmembrane region" description="Helical" evidence="2">
    <location>
        <begin position="9"/>
        <end position="33"/>
    </location>
</feature>
<feature type="transmembrane region" description="Helical" evidence="2">
    <location>
        <begin position="53"/>
        <end position="74"/>
    </location>
</feature>
<dbReference type="PANTHER" id="PTHR16214">
    <property type="entry name" value="TRANSMEMBRANE PROTEIN 260"/>
    <property type="match status" value="1"/>
</dbReference>
<dbReference type="Proteomes" id="UP000885826">
    <property type="component" value="Unassembled WGS sequence"/>
</dbReference>
<gene>
    <name evidence="3" type="ORF">ENI34_04035</name>
</gene>
<dbReference type="PANTHER" id="PTHR16214:SF3">
    <property type="entry name" value="TRANSMEMBRANE PROTEIN 260"/>
    <property type="match status" value="1"/>
</dbReference>
<feature type="transmembrane region" description="Helical" evidence="2">
    <location>
        <begin position="176"/>
        <end position="204"/>
    </location>
</feature>
<dbReference type="PROSITE" id="PS50293">
    <property type="entry name" value="TPR_REGION"/>
    <property type="match status" value="1"/>
</dbReference>
<name>A0A9C9JZN4_UNCW3</name>
<organism evidence="3 4">
    <name type="scientific">candidate division WOR-3 bacterium</name>
    <dbReference type="NCBI Taxonomy" id="2052148"/>
    <lineage>
        <taxon>Bacteria</taxon>
        <taxon>Bacteria division WOR-3</taxon>
    </lineage>
</organism>
<keyword evidence="1" id="KW-0802">TPR repeat</keyword>
<feature type="transmembrane region" description="Helical" evidence="2">
    <location>
        <begin position="241"/>
        <end position="259"/>
    </location>
</feature>
<sequence length="905" mass="105443">MDYRKLEKILFYILLFIVAAVYLYTVAPTLSFWDCGEFISSAYTLAIPHPPGTPFYILLGRVWLMIFGLISAVMPISKEVAWHMNLLGLSFSIITVGLLYRLILKLFRMFRTKSSELKLILISFGTCLSIAFFYTYWQNAIETEVYAASTFIFVLITYLTLLWYESVKEGTPKNRYILFSCYLIFLSTGIHLIPFLIFIPFYIFILIVERTYIKDILFLLFGIFQLFFFSLLFLLPGPYQFPAVVVLVLILLAGIILPLNNPRKYHNWSFFWVGIFLVIAGVSSELYLPLRSARLVELYKDPKTEERYLAGENIAPRINECDPGADFKAFNRVLHREQYGPPRLIPRQTQEATGFNLITGYYHQFALFVRYLSWQPMPESINRIFRGVVLAFFYLFGLWGFVELYKRDRKLFLFMMMIMFMLSFAMVGYLNLKFSPSDSNPVHQPREVRERDYFFHTSHTYFGILIGLGFFGATEFMRRELKKKKFVELSCLSGFLVFSVIPFFSNISKNNRYGNFIPKDYAYNMLISCAKDAILFTNGDNDTFPLWFAQEVLGIRRDVIVANLSLINTNWYIKQLKYWGAPITFSEYIIDRLEPFMTRDRRIFYVKDIMIRHIIAANAGVKLKNEDYTTTQQDFASRYLKGYSGKRPIYFASTVSRENYEGFIPYLRLEGLVYRVVGDSSVIRIGSGNQTAEFSDIDIAKTETLFYKTYRYTGVFEPVKYELLSKILVDFEKRKQEGEFYDFSLPKDENIHRLYSNYAAGLHTLGIVLQERGDIQGTLRAWRFARLFDAGQARFFDYNLALLFAQLGMEDSAEQYFSKIKAKDPGTLMRIGSIYRAMGKYDKAIEYFQRAITLNPRIPEAYFGLYTLYLENKDSTAAIGVLNDWLKINPRDTSAINMLKELTGK</sequence>
<dbReference type="EMBL" id="DRIG01000043">
    <property type="protein sequence ID" value="HEC78297.1"/>
    <property type="molecule type" value="Genomic_DNA"/>
</dbReference>
<evidence type="ECO:0000313" key="4">
    <source>
        <dbReference type="Proteomes" id="UP000885826"/>
    </source>
</evidence>
<dbReference type="InterPro" id="IPR052724">
    <property type="entry name" value="GT117_domain-containing"/>
</dbReference>
<dbReference type="InterPro" id="IPR021280">
    <property type="entry name" value="TMEM260-like"/>
</dbReference>
<dbReference type="SMART" id="SM00028">
    <property type="entry name" value="TPR"/>
    <property type="match status" value="2"/>
</dbReference>
<feature type="repeat" description="TPR" evidence="1">
    <location>
        <begin position="825"/>
        <end position="858"/>
    </location>
</feature>
<feature type="transmembrane region" description="Helical" evidence="2">
    <location>
        <begin position="86"/>
        <end position="107"/>
    </location>
</feature>
<proteinExistence type="predicted"/>
<comment type="caution">
    <text evidence="3">The sequence shown here is derived from an EMBL/GenBank/DDBJ whole genome shotgun (WGS) entry which is preliminary data.</text>
</comment>
<evidence type="ECO:0000313" key="3">
    <source>
        <dbReference type="EMBL" id="HEC78297.1"/>
    </source>
</evidence>
<dbReference type="Pfam" id="PF11028">
    <property type="entry name" value="TMEM260-like"/>
    <property type="match status" value="1"/>
</dbReference>
<evidence type="ECO:0000256" key="1">
    <source>
        <dbReference type="PROSITE-ProRule" id="PRU00339"/>
    </source>
</evidence>
<dbReference type="Gene3D" id="1.25.40.10">
    <property type="entry name" value="Tetratricopeptide repeat domain"/>
    <property type="match status" value="1"/>
</dbReference>
<feature type="transmembrane region" description="Helical" evidence="2">
    <location>
        <begin position="384"/>
        <end position="404"/>
    </location>
</feature>
<keyword evidence="2" id="KW-1133">Transmembrane helix</keyword>
<feature type="transmembrane region" description="Helical" evidence="2">
    <location>
        <begin position="411"/>
        <end position="430"/>
    </location>
</feature>
<evidence type="ECO:0000256" key="2">
    <source>
        <dbReference type="SAM" id="Phobius"/>
    </source>
</evidence>
<feature type="transmembrane region" description="Helical" evidence="2">
    <location>
        <begin position="453"/>
        <end position="474"/>
    </location>
</feature>
<keyword evidence="2" id="KW-0472">Membrane</keyword>
<dbReference type="InterPro" id="IPR019734">
    <property type="entry name" value="TPR_rpt"/>
</dbReference>
<accession>A0A9C9JZN4</accession>
<reference evidence="3" key="1">
    <citation type="journal article" date="2020" name="mSystems">
        <title>Genome- and Community-Level Interaction Insights into Carbon Utilization and Element Cycling Functions of Hydrothermarchaeota in Hydrothermal Sediment.</title>
        <authorList>
            <person name="Zhou Z."/>
            <person name="Liu Y."/>
            <person name="Xu W."/>
            <person name="Pan J."/>
            <person name="Luo Z.H."/>
            <person name="Li M."/>
        </authorList>
    </citation>
    <scope>NUCLEOTIDE SEQUENCE</scope>
    <source>
        <strain evidence="3">HyVt-388</strain>
    </source>
</reference>
<dbReference type="AlphaFoldDB" id="A0A9C9JZN4"/>
<dbReference type="Pfam" id="PF00515">
    <property type="entry name" value="TPR_1"/>
    <property type="match status" value="1"/>
</dbReference>
<feature type="transmembrane region" description="Helical" evidence="2">
    <location>
        <begin position="216"/>
        <end position="235"/>
    </location>
</feature>
<keyword evidence="2" id="KW-0812">Transmembrane</keyword>